<dbReference type="PRINTS" id="PR00081">
    <property type="entry name" value="GDHRDH"/>
</dbReference>
<protein>
    <submittedName>
        <fullName evidence="6">Short-chain dehydrogenase</fullName>
    </submittedName>
</protein>
<evidence type="ECO:0000313" key="6">
    <source>
        <dbReference type="EMBL" id="PZQ51108.1"/>
    </source>
</evidence>
<keyword evidence="5" id="KW-0753">Steroid metabolism</keyword>
<dbReference type="Proteomes" id="UP000249082">
    <property type="component" value="Unassembled WGS sequence"/>
</dbReference>
<dbReference type="CDD" id="cd05233">
    <property type="entry name" value="SDR_c"/>
    <property type="match status" value="1"/>
</dbReference>
<organism evidence="6 7">
    <name type="scientific">Novosphingobium pentaromativorans</name>
    <dbReference type="NCBI Taxonomy" id="205844"/>
    <lineage>
        <taxon>Bacteria</taxon>
        <taxon>Pseudomonadati</taxon>
        <taxon>Pseudomonadota</taxon>
        <taxon>Alphaproteobacteria</taxon>
        <taxon>Sphingomonadales</taxon>
        <taxon>Sphingomonadaceae</taxon>
        <taxon>Novosphingobium</taxon>
    </lineage>
</organism>
<dbReference type="PANTHER" id="PTHR43180:SF28">
    <property type="entry name" value="NAD(P)-BINDING ROSSMANN-FOLD SUPERFAMILY PROTEIN"/>
    <property type="match status" value="1"/>
</dbReference>
<dbReference type="InterPro" id="IPR002347">
    <property type="entry name" value="SDR_fam"/>
</dbReference>
<keyword evidence="3" id="KW-0520">NAD</keyword>
<dbReference type="EMBL" id="QFPX01000027">
    <property type="protein sequence ID" value="PZQ51108.1"/>
    <property type="molecule type" value="Genomic_DNA"/>
</dbReference>
<proteinExistence type="inferred from homology"/>
<dbReference type="InterPro" id="IPR020904">
    <property type="entry name" value="Sc_DH/Rdtase_CS"/>
</dbReference>
<reference evidence="6 7" key="1">
    <citation type="submission" date="2017-08" db="EMBL/GenBank/DDBJ databases">
        <title>Infants hospitalized years apart are colonized by the same room-sourced microbial strains.</title>
        <authorList>
            <person name="Brooks B."/>
            <person name="Olm M.R."/>
            <person name="Firek B.A."/>
            <person name="Baker R."/>
            <person name="Thomas B.C."/>
            <person name="Morowitz M.J."/>
            <person name="Banfield J.F."/>
        </authorList>
    </citation>
    <scope>NUCLEOTIDE SEQUENCE [LARGE SCALE GENOMIC DNA]</scope>
    <source>
        <strain evidence="6">S2_005_002_R2_33</strain>
    </source>
</reference>
<dbReference type="FunFam" id="3.40.50.720:FF:000084">
    <property type="entry name" value="Short-chain dehydrogenase reductase"/>
    <property type="match status" value="1"/>
</dbReference>
<dbReference type="Pfam" id="PF13561">
    <property type="entry name" value="adh_short_C2"/>
    <property type="match status" value="1"/>
</dbReference>
<dbReference type="SUPFAM" id="SSF51735">
    <property type="entry name" value="NAD(P)-binding Rossmann-fold domains"/>
    <property type="match status" value="1"/>
</dbReference>
<dbReference type="GO" id="GO:0008202">
    <property type="term" value="P:steroid metabolic process"/>
    <property type="evidence" value="ECO:0007669"/>
    <property type="project" value="UniProtKB-KW"/>
</dbReference>
<sequence>MGMPVPDVSDRSLDQLISLKGRSAVVTGAAWGLGKATARRLAEAGAAVLIADIDEDAAAAAAKELAELYSADVTSTRLDAGDAASIVAAAELAESRCGKLDIWVNNAGIPSFSPLLDLDVEEFDNVLAINLRGTFVGAKEAARRMIAKGQGGVIVNVASLAGVRGISEGQAAYCSSKHGVVGLTKQLAIELGSQGIRVLGVAPGFSLTEKTMFIADWDEETIKACPIPGIGSSRLGRVGVADDIARAILFCASDMAMFMTGSTLLLDGGMAA</sequence>
<dbReference type="AlphaFoldDB" id="A0A2W5NF82"/>
<dbReference type="InterPro" id="IPR036291">
    <property type="entry name" value="NAD(P)-bd_dom_sf"/>
</dbReference>
<evidence type="ECO:0000256" key="3">
    <source>
        <dbReference type="ARBA" id="ARBA00023027"/>
    </source>
</evidence>
<keyword evidence="4" id="KW-0443">Lipid metabolism</keyword>
<comment type="similarity">
    <text evidence="1">Belongs to the short-chain dehydrogenases/reductases (SDR) family.</text>
</comment>
<dbReference type="GO" id="GO:0016491">
    <property type="term" value="F:oxidoreductase activity"/>
    <property type="evidence" value="ECO:0007669"/>
    <property type="project" value="UniProtKB-KW"/>
</dbReference>
<evidence type="ECO:0000256" key="4">
    <source>
        <dbReference type="ARBA" id="ARBA00023098"/>
    </source>
</evidence>
<dbReference type="Gene3D" id="3.40.50.720">
    <property type="entry name" value="NAD(P)-binding Rossmann-like Domain"/>
    <property type="match status" value="1"/>
</dbReference>
<gene>
    <name evidence="6" type="ORF">DI555_21325</name>
</gene>
<dbReference type="PRINTS" id="PR00080">
    <property type="entry name" value="SDRFAMILY"/>
</dbReference>
<keyword evidence="2" id="KW-0560">Oxidoreductase</keyword>
<evidence type="ECO:0000256" key="1">
    <source>
        <dbReference type="ARBA" id="ARBA00006484"/>
    </source>
</evidence>
<evidence type="ECO:0000256" key="5">
    <source>
        <dbReference type="ARBA" id="ARBA00023221"/>
    </source>
</evidence>
<accession>A0A2W5NF82</accession>
<evidence type="ECO:0000313" key="7">
    <source>
        <dbReference type="Proteomes" id="UP000249082"/>
    </source>
</evidence>
<comment type="caution">
    <text evidence="6">The sequence shown here is derived from an EMBL/GenBank/DDBJ whole genome shotgun (WGS) entry which is preliminary data.</text>
</comment>
<evidence type="ECO:0000256" key="2">
    <source>
        <dbReference type="ARBA" id="ARBA00023002"/>
    </source>
</evidence>
<dbReference type="PROSITE" id="PS00061">
    <property type="entry name" value="ADH_SHORT"/>
    <property type="match status" value="1"/>
</dbReference>
<dbReference type="PANTHER" id="PTHR43180">
    <property type="entry name" value="3-OXOACYL-(ACYL-CARRIER-PROTEIN) REDUCTASE (AFU_ORTHOLOGUE AFUA_6G11210)"/>
    <property type="match status" value="1"/>
</dbReference>
<name>A0A2W5NF82_9SPHN</name>